<reference evidence="2 3" key="1">
    <citation type="submission" date="2018-06" db="EMBL/GenBank/DDBJ databases">
        <authorList>
            <consortium name="Pathogen Informatics"/>
            <person name="Doyle S."/>
        </authorList>
    </citation>
    <scope>NUCLEOTIDE SEQUENCE [LARGE SCALE GENOMIC DNA]</scope>
    <source>
        <strain evidence="2 3">NCTC11009</strain>
    </source>
</reference>
<evidence type="ECO:0000313" key="2">
    <source>
        <dbReference type="EMBL" id="SPY08049.1"/>
    </source>
</evidence>
<feature type="transmembrane region" description="Helical" evidence="1">
    <location>
        <begin position="7"/>
        <end position="31"/>
    </location>
</feature>
<dbReference type="Proteomes" id="UP000250242">
    <property type="component" value="Unassembled WGS sequence"/>
</dbReference>
<evidence type="ECO:0000256" key="1">
    <source>
        <dbReference type="SAM" id="Phobius"/>
    </source>
</evidence>
<keyword evidence="1" id="KW-0812">Transmembrane</keyword>
<dbReference type="EMBL" id="UATH01000001">
    <property type="protein sequence ID" value="SPY08049.1"/>
    <property type="molecule type" value="Genomic_DNA"/>
</dbReference>
<keyword evidence="1" id="KW-0472">Membrane</keyword>
<accession>A0A2X1ULM8</accession>
<evidence type="ECO:0000313" key="3">
    <source>
        <dbReference type="Proteomes" id="UP000250242"/>
    </source>
</evidence>
<proteinExistence type="predicted"/>
<gene>
    <name evidence="2" type="ORF">NCTC11009_01266</name>
</gene>
<sequence>MIFKLKLEWLVVLLGILGLGLMLVMLMITYLETPIVQISYSTKECVKVLPEGDCSELPRKFLIEWVK</sequence>
<protein>
    <submittedName>
        <fullName evidence="2">Uncharacterized protein</fullName>
    </submittedName>
</protein>
<organism evidence="2 3">
    <name type="scientific">Oligella urethralis</name>
    <dbReference type="NCBI Taxonomy" id="90245"/>
    <lineage>
        <taxon>Bacteria</taxon>
        <taxon>Pseudomonadati</taxon>
        <taxon>Pseudomonadota</taxon>
        <taxon>Betaproteobacteria</taxon>
        <taxon>Burkholderiales</taxon>
        <taxon>Alcaligenaceae</taxon>
        <taxon>Oligella</taxon>
    </lineage>
</organism>
<dbReference type="AlphaFoldDB" id="A0A2X1ULM8"/>
<keyword evidence="1" id="KW-1133">Transmembrane helix</keyword>
<name>A0A2X1ULM8_9BURK</name>